<dbReference type="AlphaFoldDB" id="A0A915IPZ1"/>
<reference evidence="2" key="1">
    <citation type="submission" date="2022-11" db="UniProtKB">
        <authorList>
            <consortium name="WormBaseParasite"/>
        </authorList>
    </citation>
    <scope>IDENTIFICATION</scope>
</reference>
<organism evidence="1 2">
    <name type="scientific">Romanomermis culicivorax</name>
    <name type="common">Nematode worm</name>
    <dbReference type="NCBI Taxonomy" id="13658"/>
    <lineage>
        <taxon>Eukaryota</taxon>
        <taxon>Metazoa</taxon>
        <taxon>Ecdysozoa</taxon>
        <taxon>Nematoda</taxon>
        <taxon>Enoplea</taxon>
        <taxon>Dorylaimia</taxon>
        <taxon>Mermithida</taxon>
        <taxon>Mermithoidea</taxon>
        <taxon>Mermithidae</taxon>
        <taxon>Romanomermis</taxon>
    </lineage>
</organism>
<evidence type="ECO:0000313" key="1">
    <source>
        <dbReference type="Proteomes" id="UP000887565"/>
    </source>
</evidence>
<keyword evidence="1" id="KW-1185">Reference proteome</keyword>
<name>A0A915IPZ1_ROMCU</name>
<dbReference type="Proteomes" id="UP000887565">
    <property type="component" value="Unplaced"/>
</dbReference>
<evidence type="ECO:0000313" key="2">
    <source>
        <dbReference type="WBParaSite" id="nRc.2.0.1.t16263-RA"/>
    </source>
</evidence>
<sequence>MPVFYQLTIGEQAKSFTNVRQLANAVAKARSILNTTKAEIETAGRPILVNQADPETPEPRSLQPFNHCFDCHRSMD</sequence>
<dbReference type="WBParaSite" id="nRc.2.0.1.t16263-RA">
    <property type="protein sequence ID" value="nRc.2.0.1.t16263-RA"/>
    <property type="gene ID" value="nRc.2.0.1.g16263"/>
</dbReference>
<protein>
    <submittedName>
        <fullName evidence="2">Uncharacterized protein</fullName>
    </submittedName>
</protein>
<proteinExistence type="predicted"/>
<accession>A0A915IPZ1</accession>